<dbReference type="Pfam" id="PF08281">
    <property type="entry name" value="Sigma70_r4_2"/>
    <property type="match status" value="1"/>
</dbReference>
<dbReference type="Proteomes" id="UP001139089">
    <property type="component" value="Unassembled WGS sequence"/>
</dbReference>
<dbReference type="AlphaFoldDB" id="A0A9X1T287"/>
<feature type="domain" description="RNA polymerase sigma factor 70 region 4 type 2" evidence="1">
    <location>
        <begin position="99"/>
        <end position="150"/>
    </location>
</feature>
<name>A0A9X1T287_9HYPH</name>
<keyword evidence="4" id="KW-1185">Reference proteome</keyword>
<dbReference type="SUPFAM" id="SSF88659">
    <property type="entry name" value="Sigma3 and sigma4 domains of RNA polymerase sigma factors"/>
    <property type="match status" value="1"/>
</dbReference>
<dbReference type="GO" id="GO:0003677">
    <property type="term" value="F:DNA binding"/>
    <property type="evidence" value="ECO:0007669"/>
    <property type="project" value="InterPro"/>
</dbReference>
<dbReference type="InterPro" id="IPR013325">
    <property type="entry name" value="RNA_pol_sigma_r2"/>
</dbReference>
<dbReference type="GO" id="GO:0016987">
    <property type="term" value="F:sigma factor activity"/>
    <property type="evidence" value="ECO:0007669"/>
    <property type="project" value="InterPro"/>
</dbReference>
<dbReference type="RefSeq" id="WP_231816616.1">
    <property type="nucleotide sequence ID" value="NZ_JAJOZR010000017.1"/>
</dbReference>
<dbReference type="EMBL" id="JAJOZR010000017">
    <property type="protein sequence ID" value="MCD7111536.1"/>
    <property type="molecule type" value="Genomic_DNA"/>
</dbReference>
<evidence type="ECO:0000313" key="4">
    <source>
        <dbReference type="Proteomes" id="UP001139089"/>
    </source>
</evidence>
<dbReference type="Gene3D" id="1.20.140.160">
    <property type="match status" value="1"/>
</dbReference>
<evidence type="ECO:0000313" key="3">
    <source>
        <dbReference type="EMBL" id="MCD7111536.1"/>
    </source>
</evidence>
<gene>
    <name evidence="3" type="ORF">LRX75_21090</name>
</gene>
<dbReference type="InterPro" id="IPR013324">
    <property type="entry name" value="RNA_pol_sigma_r3/r4-like"/>
</dbReference>
<organism evidence="3 4">
    <name type="scientific">Rhizobium quercicola</name>
    <dbReference type="NCBI Taxonomy" id="2901226"/>
    <lineage>
        <taxon>Bacteria</taxon>
        <taxon>Pseudomonadati</taxon>
        <taxon>Pseudomonadota</taxon>
        <taxon>Alphaproteobacteria</taxon>
        <taxon>Hyphomicrobiales</taxon>
        <taxon>Rhizobiaceae</taxon>
        <taxon>Rhizobium/Agrobacterium group</taxon>
        <taxon>Rhizobium</taxon>
    </lineage>
</organism>
<reference evidence="3" key="1">
    <citation type="submission" date="2021-12" db="EMBL/GenBank/DDBJ databases">
        <authorList>
            <person name="Li Y."/>
        </authorList>
    </citation>
    <scope>NUCLEOTIDE SEQUENCE</scope>
    <source>
        <strain evidence="3">DKSPLA3</strain>
    </source>
</reference>
<protein>
    <submittedName>
        <fullName evidence="3">RNA polymerase sigma factor</fullName>
    </submittedName>
</protein>
<dbReference type="SUPFAM" id="SSF88946">
    <property type="entry name" value="Sigma2 domain of RNA polymerase sigma factors"/>
    <property type="match status" value="1"/>
</dbReference>
<dbReference type="GO" id="GO:0006352">
    <property type="term" value="P:DNA-templated transcription initiation"/>
    <property type="evidence" value="ECO:0007669"/>
    <property type="project" value="InterPro"/>
</dbReference>
<evidence type="ECO:0000259" key="1">
    <source>
        <dbReference type="Pfam" id="PF08281"/>
    </source>
</evidence>
<proteinExistence type="predicted"/>
<accession>A0A9X1T287</accession>
<comment type="caution">
    <text evidence="3">The sequence shown here is derived from an EMBL/GenBank/DDBJ whole genome shotgun (WGS) entry which is preliminary data.</text>
</comment>
<sequence>MRPAQESIDISRDLVSLLPRLRRFALTLTRDGLQADDLVQTVCERATGRQPVWNGHGRLEDALYTLARTLRDETLGRKRMAADLQGGQEPSGETGYAGAVQQMIISMPEGLASAFLLVAVEHRTYRDAGRILGLAPDVIATKLATARARLASMASDMTERRA</sequence>
<feature type="domain" description="PhyR sigma2" evidence="2">
    <location>
        <begin position="16"/>
        <end position="66"/>
    </location>
</feature>
<dbReference type="InterPro" id="IPR013249">
    <property type="entry name" value="RNA_pol_sigma70_r4_t2"/>
</dbReference>
<evidence type="ECO:0000259" key="2">
    <source>
        <dbReference type="Pfam" id="PF22029"/>
    </source>
</evidence>
<dbReference type="InterPro" id="IPR053866">
    <property type="entry name" value="PhyR_sigma2"/>
</dbReference>
<dbReference type="Pfam" id="PF22029">
    <property type="entry name" value="PhyR_sigma2"/>
    <property type="match status" value="1"/>
</dbReference>